<sequence>MAPRNILLMIADDLGRQLGCYGNKVIRTPHLDGLAAEGVRFTNAFASTASCSCSRSTIYTGMHVHQNGQYGLCNGRHHFSTFEHIETAPALLNKEGYLTAIVGKVHVGPEHVYPWEVREEDWSRDVAYISDKVVNVFERSKAESRPFFVTVGFIDPHRDITRAGFGNDGDFDERVETHKYDPSEVEVPEFLSDLPGTRQEFANYYESISRMDQGVGMILEGLKKLGLGDETLVIFLSDNGPPFINSKTTLYDAGVRLPLIVRSPGSASSVVNPNLISYVDILPTILDFAGAKEKNNNLERLGRSFLPILASADDLSDWDKVYGSHTFHEITNYWPTRFVRTRRYKYHRNIAWRLDFPFAADIYGSLTWEDIRNAETSPKMIGNRPLKNYFFRPAEELYDLKEDPYEVRNLAKDPAHARVLEELRADLEGWQRKSRDAWLYRDGVSVLLVKHHLDAGMVMPDSWDIDVEKPGTKGPDVKLYNNVPFGEVAVQPPGLGW</sequence>
<dbReference type="CDD" id="cd16027">
    <property type="entry name" value="SGSH"/>
    <property type="match status" value="1"/>
</dbReference>
<evidence type="ECO:0000256" key="2">
    <source>
        <dbReference type="ARBA" id="ARBA00022801"/>
    </source>
</evidence>
<keyword evidence="2" id="KW-0378">Hydrolase</keyword>
<evidence type="ECO:0000259" key="3">
    <source>
        <dbReference type="Pfam" id="PF00884"/>
    </source>
</evidence>
<dbReference type="PANTHER" id="PTHR42693">
    <property type="entry name" value="ARYLSULFATASE FAMILY MEMBER"/>
    <property type="match status" value="1"/>
</dbReference>
<dbReference type="PANTHER" id="PTHR42693:SF53">
    <property type="entry name" value="ENDO-4-O-SULFATASE"/>
    <property type="match status" value="1"/>
</dbReference>
<feature type="domain" description="Sulfatase N-terminal" evidence="3">
    <location>
        <begin position="4"/>
        <end position="290"/>
    </location>
</feature>
<dbReference type="OrthoDB" id="103349at2759"/>
<evidence type="ECO:0000313" key="4">
    <source>
        <dbReference type="EMBL" id="KIK53261.1"/>
    </source>
</evidence>
<dbReference type="EMBL" id="KN834831">
    <property type="protein sequence ID" value="KIK53261.1"/>
    <property type="molecule type" value="Genomic_DNA"/>
</dbReference>
<dbReference type="Proteomes" id="UP000053593">
    <property type="component" value="Unassembled WGS sequence"/>
</dbReference>
<organism evidence="4 5">
    <name type="scientific">Collybiopsis luxurians FD-317 M1</name>
    <dbReference type="NCBI Taxonomy" id="944289"/>
    <lineage>
        <taxon>Eukaryota</taxon>
        <taxon>Fungi</taxon>
        <taxon>Dikarya</taxon>
        <taxon>Basidiomycota</taxon>
        <taxon>Agaricomycotina</taxon>
        <taxon>Agaricomycetes</taxon>
        <taxon>Agaricomycetidae</taxon>
        <taxon>Agaricales</taxon>
        <taxon>Marasmiineae</taxon>
        <taxon>Omphalotaceae</taxon>
        <taxon>Collybiopsis</taxon>
        <taxon>Collybiopsis luxurians</taxon>
    </lineage>
</organism>
<keyword evidence="5" id="KW-1185">Reference proteome</keyword>
<dbReference type="InterPro" id="IPR050738">
    <property type="entry name" value="Sulfatase"/>
</dbReference>
<evidence type="ECO:0000313" key="5">
    <source>
        <dbReference type="Proteomes" id="UP000053593"/>
    </source>
</evidence>
<accession>A0A0D0BF29</accession>
<comment type="similarity">
    <text evidence="1">Belongs to the sulfatase family.</text>
</comment>
<dbReference type="InterPro" id="IPR000917">
    <property type="entry name" value="Sulfatase_N"/>
</dbReference>
<proteinExistence type="inferred from homology"/>
<reference evidence="4 5" key="1">
    <citation type="submission" date="2014-04" db="EMBL/GenBank/DDBJ databases">
        <title>Evolutionary Origins and Diversification of the Mycorrhizal Mutualists.</title>
        <authorList>
            <consortium name="DOE Joint Genome Institute"/>
            <consortium name="Mycorrhizal Genomics Consortium"/>
            <person name="Kohler A."/>
            <person name="Kuo A."/>
            <person name="Nagy L.G."/>
            <person name="Floudas D."/>
            <person name="Copeland A."/>
            <person name="Barry K.W."/>
            <person name="Cichocki N."/>
            <person name="Veneault-Fourrey C."/>
            <person name="LaButti K."/>
            <person name="Lindquist E.A."/>
            <person name="Lipzen A."/>
            <person name="Lundell T."/>
            <person name="Morin E."/>
            <person name="Murat C."/>
            <person name="Riley R."/>
            <person name="Ohm R."/>
            <person name="Sun H."/>
            <person name="Tunlid A."/>
            <person name="Henrissat B."/>
            <person name="Grigoriev I.V."/>
            <person name="Hibbett D.S."/>
            <person name="Martin F."/>
        </authorList>
    </citation>
    <scope>NUCLEOTIDE SEQUENCE [LARGE SCALE GENOMIC DNA]</scope>
    <source>
        <strain evidence="4 5">FD-317 M1</strain>
    </source>
</reference>
<evidence type="ECO:0000256" key="1">
    <source>
        <dbReference type="ARBA" id="ARBA00008779"/>
    </source>
</evidence>
<gene>
    <name evidence="4" type="ORF">GYMLUDRAFT_49427</name>
</gene>
<name>A0A0D0BF29_9AGAR</name>
<dbReference type="AlphaFoldDB" id="A0A0D0BF29"/>
<dbReference type="InterPro" id="IPR017850">
    <property type="entry name" value="Alkaline_phosphatase_core_sf"/>
</dbReference>
<dbReference type="Pfam" id="PF00884">
    <property type="entry name" value="Sulfatase"/>
    <property type="match status" value="1"/>
</dbReference>
<dbReference type="GO" id="GO:0004065">
    <property type="term" value="F:arylsulfatase activity"/>
    <property type="evidence" value="ECO:0007669"/>
    <property type="project" value="TreeGrafter"/>
</dbReference>
<dbReference type="HOGENOM" id="CLU_006332_7_1_1"/>
<protein>
    <recommendedName>
        <fullName evidence="3">Sulfatase N-terminal domain-containing protein</fullName>
    </recommendedName>
</protein>
<dbReference type="Gene3D" id="3.40.720.10">
    <property type="entry name" value="Alkaline Phosphatase, subunit A"/>
    <property type="match status" value="1"/>
</dbReference>
<dbReference type="SUPFAM" id="SSF53649">
    <property type="entry name" value="Alkaline phosphatase-like"/>
    <property type="match status" value="1"/>
</dbReference>